<organism evidence="2 3">
    <name type="scientific">Mycobacterium szulgai</name>
    <dbReference type="NCBI Taxonomy" id="1787"/>
    <lineage>
        <taxon>Bacteria</taxon>
        <taxon>Bacillati</taxon>
        <taxon>Actinomycetota</taxon>
        <taxon>Actinomycetes</taxon>
        <taxon>Mycobacteriales</taxon>
        <taxon>Mycobacteriaceae</taxon>
        <taxon>Mycobacterium</taxon>
    </lineage>
</organism>
<protein>
    <submittedName>
        <fullName evidence="2">Uncharacterized protein</fullName>
    </submittedName>
</protein>
<feature type="region of interest" description="Disordered" evidence="1">
    <location>
        <begin position="443"/>
        <end position="470"/>
    </location>
</feature>
<proteinExistence type="predicted"/>
<keyword evidence="3" id="KW-1185">Reference proteome</keyword>
<dbReference type="InterPro" id="IPR016084">
    <property type="entry name" value="Haem_Oase-like_multi-hlx"/>
</dbReference>
<evidence type="ECO:0000313" key="2">
    <source>
        <dbReference type="EMBL" id="ORW98451.1"/>
    </source>
</evidence>
<accession>A0A1X2EDJ1</accession>
<evidence type="ECO:0000313" key="3">
    <source>
        <dbReference type="Proteomes" id="UP000193317"/>
    </source>
</evidence>
<reference evidence="2 3" key="1">
    <citation type="submission" date="2016-01" db="EMBL/GenBank/DDBJ databases">
        <title>The new phylogeny of the genus Mycobacterium.</title>
        <authorList>
            <person name="Tarcisio F."/>
            <person name="Conor M."/>
            <person name="Antonella G."/>
            <person name="Elisabetta G."/>
            <person name="Giulia F.S."/>
            <person name="Sara T."/>
            <person name="Anna F."/>
            <person name="Clotilde B."/>
            <person name="Roberto B."/>
            <person name="Veronica D.S."/>
            <person name="Fabio R."/>
            <person name="Monica P."/>
            <person name="Olivier J."/>
            <person name="Enrico T."/>
            <person name="Nicola S."/>
        </authorList>
    </citation>
    <scope>NUCLEOTIDE SEQUENCE [LARGE SCALE GENOMIC DNA]</scope>
    <source>
        <strain evidence="2 3">DSM 44166</strain>
    </source>
</reference>
<dbReference type="OrthoDB" id="4653716at2"/>
<dbReference type="Gene3D" id="1.20.910.10">
    <property type="entry name" value="Heme oxygenase-like"/>
    <property type="match status" value="1"/>
</dbReference>
<evidence type="ECO:0000256" key="1">
    <source>
        <dbReference type="SAM" id="MobiDB-lite"/>
    </source>
</evidence>
<comment type="caution">
    <text evidence="2">The sequence shown here is derived from an EMBL/GenBank/DDBJ whole genome shotgun (WGS) entry which is preliminary data.</text>
</comment>
<dbReference type="EMBL" id="LQPW01000120">
    <property type="protein sequence ID" value="ORW98451.1"/>
    <property type="molecule type" value="Genomic_DNA"/>
</dbReference>
<gene>
    <name evidence="2" type="ORF">AWC27_03385</name>
</gene>
<dbReference type="RefSeq" id="WP_085671444.1">
    <property type="nucleotide sequence ID" value="NZ_LQPW01000120.1"/>
</dbReference>
<dbReference type="STRING" id="1787.A5725_16245"/>
<dbReference type="Proteomes" id="UP000193317">
    <property type="component" value="Unassembled WGS sequence"/>
</dbReference>
<sequence>MSPAKKDLALKHVMQLRDAGQDAARRHAFFDWLSSDRVPPQDRLAIGPAGALFIMQFRDMNRWVLRFPEPHDEYEWVINLGTVEDEKHSRMFLEDWRKLDLDARLGWRTSDMLWWLFLSPDQETFRRSGIEFIRLVADDRDDALIRFGHSEAGEATGHVMLSNTARVAATLSRQTGLEYRYFGPYHLDLESGHVGNTEGVFETVVLDPARRERASEACQRMFGIFNGIFDGFLDYATRYLDTGSVPRRPQLPALAQADWTAPALAISPADDNDTAMLRHIEARKDRLRAHPFYEWLRNDQRSPADKLRQFIPMWVMDILGYRDLTKYALTFAQPASAAEQAVNAWAARLSEHSKLFLSDWDALGLDHVLNHTASDALEWLFLDADMDLHRQNMIEFAKIALQHTDPVLRWWMLVALESTGEEFFTQTQPLALAAEAETGGRLDYLAGRHDPPADGDAPGSDTEISPPAPLSGERLELAKSIADHVFDSMERQLWRSYAIVRAGKYAVVALHN</sequence>
<dbReference type="AlphaFoldDB" id="A0A1X2EDJ1"/>
<name>A0A1X2EDJ1_MYCSZ</name>